<sequence length="118" mass="13776">MTWEKAMNKCSSLEEGAHLVFIESEQENRAVSRLALGVSCLKKAEWWIGLNDKDAEDSWKWNDTPVNYTNWNNGEPNGNKTENCGEFKRWKDDNAWWNDRRCSKTNQFICEMDAPAKL</sequence>
<dbReference type="Pfam" id="PF00059">
    <property type="entry name" value="Lectin_C"/>
    <property type="match status" value="1"/>
</dbReference>
<gene>
    <name evidence="3" type="ORF">HOLleu_25189</name>
</gene>
<dbReference type="OrthoDB" id="418245at2759"/>
<comment type="caution">
    <text evidence="3">The sequence shown here is derived from an EMBL/GenBank/DDBJ whole genome shotgun (WGS) entry which is preliminary data.</text>
</comment>
<dbReference type="InterPro" id="IPR016186">
    <property type="entry name" value="C-type_lectin-like/link_sf"/>
</dbReference>
<dbReference type="SMART" id="SM00034">
    <property type="entry name" value="CLECT"/>
    <property type="match status" value="1"/>
</dbReference>
<reference evidence="3" key="1">
    <citation type="submission" date="2021-10" db="EMBL/GenBank/DDBJ databases">
        <title>Tropical sea cucumber genome reveals ecological adaptation and Cuvierian tubules defense mechanism.</title>
        <authorList>
            <person name="Chen T."/>
        </authorList>
    </citation>
    <scope>NUCLEOTIDE SEQUENCE</scope>
    <source>
        <strain evidence="3">Nanhai2018</strain>
        <tissue evidence="3">Muscle</tissue>
    </source>
</reference>
<keyword evidence="4" id="KW-1185">Reference proteome</keyword>
<protein>
    <submittedName>
        <fullName evidence="3">Collectin-12</fullName>
    </submittedName>
</protein>
<evidence type="ECO:0000313" key="3">
    <source>
        <dbReference type="EMBL" id="KAJ8031853.1"/>
    </source>
</evidence>
<dbReference type="EMBL" id="JAIZAY010000012">
    <property type="protein sequence ID" value="KAJ8031853.1"/>
    <property type="molecule type" value="Genomic_DNA"/>
</dbReference>
<evidence type="ECO:0000256" key="1">
    <source>
        <dbReference type="ARBA" id="ARBA00023157"/>
    </source>
</evidence>
<dbReference type="Proteomes" id="UP001152320">
    <property type="component" value="Chromosome 12"/>
</dbReference>
<name>A0A9Q1BSG8_HOLLE</name>
<dbReference type="InterPro" id="IPR001304">
    <property type="entry name" value="C-type_lectin-like"/>
</dbReference>
<dbReference type="PROSITE" id="PS00615">
    <property type="entry name" value="C_TYPE_LECTIN_1"/>
    <property type="match status" value="1"/>
</dbReference>
<organism evidence="3 4">
    <name type="scientific">Holothuria leucospilota</name>
    <name type="common">Black long sea cucumber</name>
    <name type="synonym">Mertensiothuria leucospilota</name>
    <dbReference type="NCBI Taxonomy" id="206669"/>
    <lineage>
        <taxon>Eukaryota</taxon>
        <taxon>Metazoa</taxon>
        <taxon>Echinodermata</taxon>
        <taxon>Eleutherozoa</taxon>
        <taxon>Echinozoa</taxon>
        <taxon>Holothuroidea</taxon>
        <taxon>Aspidochirotacea</taxon>
        <taxon>Aspidochirotida</taxon>
        <taxon>Holothuriidae</taxon>
        <taxon>Holothuria</taxon>
    </lineage>
</organism>
<dbReference type="AlphaFoldDB" id="A0A9Q1BSG8"/>
<dbReference type="InterPro" id="IPR018378">
    <property type="entry name" value="C-type_lectin_CS"/>
</dbReference>
<evidence type="ECO:0000259" key="2">
    <source>
        <dbReference type="PROSITE" id="PS50041"/>
    </source>
</evidence>
<dbReference type="PANTHER" id="PTHR22803">
    <property type="entry name" value="MANNOSE, PHOSPHOLIPASE, LECTIN RECEPTOR RELATED"/>
    <property type="match status" value="1"/>
</dbReference>
<feature type="domain" description="C-type lectin" evidence="2">
    <location>
        <begin position="1"/>
        <end position="111"/>
    </location>
</feature>
<keyword evidence="1" id="KW-1015">Disulfide bond</keyword>
<dbReference type="InterPro" id="IPR050111">
    <property type="entry name" value="C-type_lectin/snaclec_domain"/>
</dbReference>
<dbReference type="SUPFAM" id="SSF56436">
    <property type="entry name" value="C-type lectin-like"/>
    <property type="match status" value="1"/>
</dbReference>
<dbReference type="CDD" id="cd00037">
    <property type="entry name" value="CLECT"/>
    <property type="match status" value="1"/>
</dbReference>
<dbReference type="InterPro" id="IPR016187">
    <property type="entry name" value="CTDL_fold"/>
</dbReference>
<accession>A0A9Q1BSG8</accession>
<dbReference type="PROSITE" id="PS50041">
    <property type="entry name" value="C_TYPE_LECTIN_2"/>
    <property type="match status" value="1"/>
</dbReference>
<proteinExistence type="predicted"/>
<evidence type="ECO:0000313" key="4">
    <source>
        <dbReference type="Proteomes" id="UP001152320"/>
    </source>
</evidence>
<dbReference type="Gene3D" id="3.10.100.10">
    <property type="entry name" value="Mannose-Binding Protein A, subunit A"/>
    <property type="match status" value="1"/>
</dbReference>